<accession>A0A329MCZ3</accession>
<dbReference type="OrthoDB" id="2601909at2"/>
<dbReference type="Proteomes" id="UP000250369">
    <property type="component" value="Unassembled WGS sequence"/>
</dbReference>
<dbReference type="RefSeq" id="WP_113034942.1">
    <property type="nucleotide sequence ID" value="NZ_QMFB01000025.1"/>
</dbReference>
<evidence type="ECO:0000259" key="1">
    <source>
        <dbReference type="Pfam" id="PF26353"/>
    </source>
</evidence>
<dbReference type="Pfam" id="PF26353">
    <property type="entry name" value="YhfM"/>
    <property type="match status" value="1"/>
</dbReference>
<gene>
    <name evidence="2" type="ORF">DQG23_31190</name>
</gene>
<dbReference type="AlphaFoldDB" id="A0A329MCZ3"/>
<dbReference type="InterPro" id="IPR058780">
    <property type="entry name" value="YhfM-like_dom"/>
</dbReference>
<sequence length="151" mass="16886">MKKIIICVTVVILLFTGCNSGKECSNKNAKCIEDWSNEDVKEIIVYMIDPKGNKGTTAVVQDRKKIDFILNTMQTAEPMPGDLKVIPPDYEAEIVLKDKNITPSSIQLWLPSESEGMIVFSDSSSQGYKVTKEQNKGIKEIIESVRIYPAK</sequence>
<name>A0A329MCZ3_9BACL</name>
<dbReference type="PROSITE" id="PS51257">
    <property type="entry name" value="PROKAR_LIPOPROTEIN"/>
    <property type="match status" value="1"/>
</dbReference>
<evidence type="ECO:0000313" key="2">
    <source>
        <dbReference type="EMBL" id="RAV14897.1"/>
    </source>
</evidence>
<reference evidence="2 3" key="1">
    <citation type="journal article" date="2009" name="Int. J. Syst. Evol. Microbiol.">
        <title>Paenibacillus contaminans sp. nov., isolated from a contaminated laboratory plate.</title>
        <authorList>
            <person name="Chou J.H."/>
            <person name="Lee J.H."/>
            <person name="Lin M.C."/>
            <person name="Chang P.S."/>
            <person name="Arun A.B."/>
            <person name="Young C.C."/>
            <person name="Chen W.M."/>
        </authorList>
    </citation>
    <scope>NUCLEOTIDE SEQUENCE [LARGE SCALE GENOMIC DNA]</scope>
    <source>
        <strain evidence="2 3">CKOBP-6</strain>
    </source>
</reference>
<protein>
    <recommendedName>
        <fullName evidence="1">YhfM-like domain-containing protein</fullName>
    </recommendedName>
</protein>
<proteinExistence type="predicted"/>
<feature type="domain" description="YhfM-like" evidence="1">
    <location>
        <begin position="40"/>
        <end position="146"/>
    </location>
</feature>
<evidence type="ECO:0000313" key="3">
    <source>
        <dbReference type="Proteomes" id="UP000250369"/>
    </source>
</evidence>
<organism evidence="2 3">
    <name type="scientific">Paenibacillus contaminans</name>
    <dbReference type="NCBI Taxonomy" id="450362"/>
    <lineage>
        <taxon>Bacteria</taxon>
        <taxon>Bacillati</taxon>
        <taxon>Bacillota</taxon>
        <taxon>Bacilli</taxon>
        <taxon>Bacillales</taxon>
        <taxon>Paenibacillaceae</taxon>
        <taxon>Paenibacillus</taxon>
    </lineage>
</organism>
<comment type="caution">
    <text evidence="2">The sequence shown here is derived from an EMBL/GenBank/DDBJ whole genome shotgun (WGS) entry which is preliminary data.</text>
</comment>
<keyword evidence="3" id="KW-1185">Reference proteome</keyword>
<dbReference type="EMBL" id="QMFB01000025">
    <property type="protein sequence ID" value="RAV14897.1"/>
    <property type="molecule type" value="Genomic_DNA"/>
</dbReference>